<protein>
    <submittedName>
        <fullName evidence="1">Uncharacterized protein</fullName>
    </submittedName>
</protein>
<reference evidence="1 2" key="1">
    <citation type="submission" date="2019-01" db="EMBL/GenBank/DDBJ databases">
        <title>Draft genome sequences of three monokaryotic isolates of the white-rot basidiomycete fungus Dichomitus squalens.</title>
        <authorList>
            <consortium name="DOE Joint Genome Institute"/>
            <person name="Lopez S.C."/>
            <person name="Andreopoulos B."/>
            <person name="Pangilinan J."/>
            <person name="Lipzen A."/>
            <person name="Riley R."/>
            <person name="Ahrendt S."/>
            <person name="Ng V."/>
            <person name="Barry K."/>
            <person name="Daum C."/>
            <person name="Grigoriev I.V."/>
            <person name="Hilden K.S."/>
            <person name="Makela M.R."/>
            <person name="de Vries R.P."/>
        </authorList>
    </citation>
    <scope>NUCLEOTIDE SEQUENCE [LARGE SCALE GENOMIC DNA]</scope>
    <source>
        <strain evidence="1 2">CBS 464.89</strain>
    </source>
</reference>
<proteinExistence type="predicted"/>
<dbReference type="EMBL" id="ML145120">
    <property type="protein sequence ID" value="TBU58834.1"/>
    <property type="molecule type" value="Genomic_DNA"/>
</dbReference>
<gene>
    <name evidence="1" type="ORF">BD310DRAFT_926241</name>
</gene>
<accession>A0A4Q9PWT0</accession>
<organism evidence="1 2">
    <name type="scientific">Dichomitus squalens</name>
    <dbReference type="NCBI Taxonomy" id="114155"/>
    <lineage>
        <taxon>Eukaryota</taxon>
        <taxon>Fungi</taxon>
        <taxon>Dikarya</taxon>
        <taxon>Basidiomycota</taxon>
        <taxon>Agaricomycotina</taxon>
        <taxon>Agaricomycetes</taxon>
        <taxon>Polyporales</taxon>
        <taxon>Polyporaceae</taxon>
        <taxon>Dichomitus</taxon>
    </lineage>
</organism>
<sequence>MSLLRPVPHATFGDFGCGLDPIIKTCARRASPSGQTLHFPVTLMRAMIERRHARSRPCPSTYIHLISLRRSAISQYPPFPIHQHHCSCSRP</sequence>
<evidence type="ECO:0000313" key="2">
    <source>
        <dbReference type="Proteomes" id="UP000292082"/>
    </source>
</evidence>
<name>A0A4Q9PWT0_9APHY</name>
<dbReference type="Proteomes" id="UP000292082">
    <property type="component" value="Unassembled WGS sequence"/>
</dbReference>
<dbReference type="AlphaFoldDB" id="A0A4Q9PWT0"/>
<evidence type="ECO:0000313" key="1">
    <source>
        <dbReference type="EMBL" id="TBU58834.1"/>
    </source>
</evidence>
<keyword evidence="2" id="KW-1185">Reference proteome</keyword>